<comment type="caution">
    <text evidence="2">The sequence shown here is derived from an EMBL/GenBank/DDBJ whole genome shotgun (WGS) entry which is preliminary data.</text>
</comment>
<feature type="transmembrane region" description="Helical" evidence="1">
    <location>
        <begin position="37"/>
        <end position="59"/>
    </location>
</feature>
<accession>A0A7W8G832</accession>
<dbReference type="RefSeq" id="WP_184657984.1">
    <property type="nucleotide sequence ID" value="NZ_CP031518.1"/>
</dbReference>
<sequence>MKEEVKTEEIEELEALPEPSLEKPAKKTRRLPPLLRLCRRTTVFLSLTLIATIIFFLTGNQQAFLDSNLKLILQIITFNAIALSFFSGISSLECIFYLVKNKSLRMLLHFIVYILVLTAAITISVFSLTINLLSEGISF</sequence>
<dbReference type="EMBL" id="JACHFQ010000003">
    <property type="protein sequence ID" value="MBB5225570.1"/>
    <property type="molecule type" value="Genomic_DNA"/>
</dbReference>
<name>A0A7W8G832_9SPIR</name>
<gene>
    <name evidence="2" type="ORF">HNP76_000927</name>
</gene>
<protein>
    <submittedName>
        <fullName evidence="2">Uncharacterized protein</fullName>
    </submittedName>
</protein>
<reference evidence="2 3" key="1">
    <citation type="submission" date="2020-08" db="EMBL/GenBank/DDBJ databases">
        <title>Genomic Encyclopedia of Type Strains, Phase IV (KMG-IV): sequencing the most valuable type-strain genomes for metagenomic binning, comparative biology and taxonomic classification.</title>
        <authorList>
            <person name="Goeker M."/>
        </authorList>
    </citation>
    <scope>NUCLEOTIDE SEQUENCE [LARGE SCALE GENOMIC DNA]</scope>
    <source>
        <strain evidence="2 3">DSM 103462</strain>
    </source>
</reference>
<proteinExistence type="predicted"/>
<feature type="transmembrane region" description="Helical" evidence="1">
    <location>
        <begin position="110"/>
        <end position="133"/>
    </location>
</feature>
<evidence type="ECO:0000313" key="2">
    <source>
        <dbReference type="EMBL" id="MBB5225570.1"/>
    </source>
</evidence>
<dbReference type="Proteomes" id="UP000518887">
    <property type="component" value="Unassembled WGS sequence"/>
</dbReference>
<dbReference type="AlphaFoldDB" id="A0A7W8G832"/>
<evidence type="ECO:0000313" key="3">
    <source>
        <dbReference type="Proteomes" id="UP000518887"/>
    </source>
</evidence>
<keyword evidence="1" id="KW-1133">Transmembrane helix</keyword>
<keyword evidence="3" id="KW-1185">Reference proteome</keyword>
<feature type="transmembrane region" description="Helical" evidence="1">
    <location>
        <begin position="71"/>
        <end position="98"/>
    </location>
</feature>
<evidence type="ECO:0000256" key="1">
    <source>
        <dbReference type="SAM" id="Phobius"/>
    </source>
</evidence>
<keyword evidence="1" id="KW-0472">Membrane</keyword>
<keyword evidence="1" id="KW-0812">Transmembrane</keyword>
<organism evidence="2 3">
    <name type="scientific">Treponema ruminis</name>
    <dbReference type="NCBI Taxonomy" id="744515"/>
    <lineage>
        <taxon>Bacteria</taxon>
        <taxon>Pseudomonadati</taxon>
        <taxon>Spirochaetota</taxon>
        <taxon>Spirochaetia</taxon>
        <taxon>Spirochaetales</taxon>
        <taxon>Treponemataceae</taxon>
        <taxon>Treponema</taxon>
    </lineage>
</organism>